<dbReference type="SUPFAM" id="SSF50952">
    <property type="entry name" value="Soluble quinoprotein glucose dehydrogenase"/>
    <property type="match status" value="1"/>
</dbReference>
<feature type="region of interest" description="Disordered" evidence="1">
    <location>
        <begin position="30"/>
        <end position="58"/>
    </location>
</feature>
<dbReference type="PANTHER" id="PTHR33546:SF1">
    <property type="entry name" value="LARGE, MULTIFUNCTIONAL SECRETED PROTEIN"/>
    <property type="match status" value="1"/>
</dbReference>
<dbReference type="RefSeq" id="WP_301128130.1">
    <property type="nucleotide sequence ID" value="NZ_JAUHPV010000004.1"/>
</dbReference>
<evidence type="ECO:0000259" key="3">
    <source>
        <dbReference type="Pfam" id="PF22807"/>
    </source>
</evidence>
<dbReference type="InterPro" id="IPR011041">
    <property type="entry name" value="Quinoprot_gluc/sorb_DH_b-prop"/>
</dbReference>
<evidence type="ECO:0000313" key="4">
    <source>
        <dbReference type="EMBL" id="MDN4473016.1"/>
    </source>
</evidence>
<keyword evidence="5" id="KW-1185">Reference proteome</keyword>
<feature type="signal peptide" evidence="2">
    <location>
        <begin position="1"/>
        <end position="32"/>
    </location>
</feature>
<dbReference type="Proteomes" id="UP001172738">
    <property type="component" value="Unassembled WGS sequence"/>
</dbReference>
<accession>A0ABT8G1K4</accession>
<reference evidence="4" key="1">
    <citation type="submission" date="2023-06" db="EMBL/GenBank/DDBJ databases">
        <title>SYSU T00b26.</title>
        <authorList>
            <person name="Gao L."/>
            <person name="Fang B.-Z."/>
            <person name="Li W.-J."/>
        </authorList>
    </citation>
    <scope>NUCLEOTIDE SEQUENCE</scope>
    <source>
        <strain evidence="4">SYSU T00b26</strain>
    </source>
</reference>
<proteinExistence type="predicted"/>
<protein>
    <recommendedName>
        <fullName evidence="3">Pyrroloquinoline quinone-dependent pyranose dehydrogenase beta-propeller domain-containing protein</fullName>
    </recommendedName>
</protein>
<evidence type="ECO:0000256" key="1">
    <source>
        <dbReference type="SAM" id="MobiDB-lite"/>
    </source>
</evidence>
<organism evidence="4 5">
    <name type="scientific">Demequina zhanjiangensis</name>
    <dbReference type="NCBI Taxonomy" id="3051659"/>
    <lineage>
        <taxon>Bacteria</taxon>
        <taxon>Bacillati</taxon>
        <taxon>Actinomycetota</taxon>
        <taxon>Actinomycetes</taxon>
        <taxon>Micrococcales</taxon>
        <taxon>Demequinaceae</taxon>
        <taxon>Demequina</taxon>
    </lineage>
</organism>
<dbReference type="Pfam" id="PF22807">
    <property type="entry name" value="TrAA12"/>
    <property type="match status" value="1"/>
</dbReference>
<keyword evidence="2" id="KW-0732">Signal</keyword>
<comment type="caution">
    <text evidence="4">The sequence shown here is derived from an EMBL/GenBank/DDBJ whole genome shotgun (WGS) entry which is preliminary data.</text>
</comment>
<evidence type="ECO:0000256" key="2">
    <source>
        <dbReference type="SAM" id="SignalP"/>
    </source>
</evidence>
<dbReference type="PANTHER" id="PTHR33546">
    <property type="entry name" value="LARGE, MULTIFUNCTIONAL SECRETED PROTEIN-RELATED"/>
    <property type="match status" value="1"/>
</dbReference>
<feature type="chain" id="PRO_5046037803" description="Pyrroloquinoline quinone-dependent pyranose dehydrogenase beta-propeller domain-containing protein" evidence="2">
    <location>
        <begin position="33"/>
        <end position="454"/>
    </location>
</feature>
<name>A0ABT8G1K4_9MICO</name>
<dbReference type="PROSITE" id="PS51257">
    <property type="entry name" value="PROKAR_LIPOPROTEIN"/>
    <property type="match status" value="1"/>
</dbReference>
<feature type="domain" description="Pyrroloquinoline quinone-dependent pyranose dehydrogenase beta-propeller" evidence="3">
    <location>
        <begin position="89"/>
        <end position="451"/>
    </location>
</feature>
<sequence length="454" mass="46817">MVPAIRVPRRAQFAAVAAVAALALTACTPDEPAPTPSTSAPTEPVVTAAPSESQSAAPAPMAIGELASVPLTVADGVDPGPAQGRSVNLPEGWSAEVWTAIPDARLAAWTPDGRLLVSSGDFGVVHVLTPGQGGEAPASSVMLDGLRSPQGLAFTDDGATLVVGESDRLVAYDYAAGVASNPRVILDGLPSNGHGAKAVAISEGTVYYSLGSRSNREPAEREANPERAAVGAVGLDGSGNRVFARGVRNGFALDFAPDGTLFVAVNQMDNLPYPFQDDSGRFGEVFTEFVNDNPVEQLTRLTDGIDLGWPLCVPDSRDGVTDVPYVPDAEFNADGSRLDCGALPATQVGLPAHSAPLGMTFTHDTALADVLGAGALVGAHGSWNRTPPQEPYVAFAPWDDATATLGAAQYLMTGFQDDGGARWGRPVMPVVGPDGSVYVTDDHAGLVYRLTPGP</sequence>
<gene>
    <name evidence="4" type="ORF">QQX04_08445</name>
</gene>
<dbReference type="EMBL" id="JAUHPV010000004">
    <property type="protein sequence ID" value="MDN4473016.1"/>
    <property type="molecule type" value="Genomic_DNA"/>
</dbReference>
<dbReference type="Gene3D" id="2.120.10.30">
    <property type="entry name" value="TolB, C-terminal domain"/>
    <property type="match status" value="1"/>
</dbReference>
<dbReference type="InterPro" id="IPR054539">
    <property type="entry name" value="Beta-prop_PDH"/>
</dbReference>
<dbReference type="InterPro" id="IPR011042">
    <property type="entry name" value="6-blade_b-propeller_TolB-like"/>
</dbReference>
<evidence type="ECO:0000313" key="5">
    <source>
        <dbReference type="Proteomes" id="UP001172738"/>
    </source>
</evidence>